<gene>
    <name evidence="1" type="ORF">RRG08_009766</name>
</gene>
<evidence type="ECO:0000313" key="2">
    <source>
        <dbReference type="Proteomes" id="UP001283361"/>
    </source>
</evidence>
<dbReference type="AlphaFoldDB" id="A0AAE1DLG9"/>
<sequence>MVAENLTLIHRWQRNLTQNRAKSVRASTSEDGRPFGQSLEAAFDADLDYMNDLVPDLTDLPITPLFTGNSWLQVQMGIA</sequence>
<keyword evidence="2" id="KW-1185">Reference proteome</keyword>
<protein>
    <submittedName>
        <fullName evidence="1">Uncharacterized protein</fullName>
    </submittedName>
</protein>
<name>A0AAE1DLG9_9GAST</name>
<evidence type="ECO:0000313" key="1">
    <source>
        <dbReference type="EMBL" id="KAK3773818.1"/>
    </source>
</evidence>
<accession>A0AAE1DLG9</accession>
<dbReference type="Proteomes" id="UP001283361">
    <property type="component" value="Unassembled WGS sequence"/>
</dbReference>
<proteinExistence type="predicted"/>
<comment type="caution">
    <text evidence="1">The sequence shown here is derived from an EMBL/GenBank/DDBJ whole genome shotgun (WGS) entry which is preliminary data.</text>
</comment>
<reference evidence="1" key="1">
    <citation type="journal article" date="2023" name="G3 (Bethesda)">
        <title>A reference genome for the long-term kleptoplast-retaining sea slug Elysia crispata morphotype clarki.</title>
        <authorList>
            <person name="Eastman K.E."/>
            <person name="Pendleton A.L."/>
            <person name="Shaikh M.A."/>
            <person name="Suttiyut T."/>
            <person name="Ogas R."/>
            <person name="Tomko P."/>
            <person name="Gavelis G."/>
            <person name="Widhalm J.R."/>
            <person name="Wisecaver J.H."/>
        </authorList>
    </citation>
    <scope>NUCLEOTIDE SEQUENCE</scope>
    <source>
        <strain evidence="1">ECLA1</strain>
    </source>
</reference>
<organism evidence="1 2">
    <name type="scientific">Elysia crispata</name>
    <name type="common">lettuce slug</name>
    <dbReference type="NCBI Taxonomy" id="231223"/>
    <lineage>
        <taxon>Eukaryota</taxon>
        <taxon>Metazoa</taxon>
        <taxon>Spiralia</taxon>
        <taxon>Lophotrochozoa</taxon>
        <taxon>Mollusca</taxon>
        <taxon>Gastropoda</taxon>
        <taxon>Heterobranchia</taxon>
        <taxon>Euthyneura</taxon>
        <taxon>Panpulmonata</taxon>
        <taxon>Sacoglossa</taxon>
        <taxon>Placobranchoidea</taxon>
        <taxon>Plakobranchidae</taxon>
        <taxon>Elysia</taxon>
    </lineage>
</organism>
<dbReference type="EMBL" id="JAWDGP010003503">
    <property type="protein sequence ID" value="KAK3773818.1"/>
    <property type="molecule type" value="Genomic_DNA"/>
</dbReference>